<dbReference type="InterPro" id="IPR008780">
    <property type="entry name" value="Plasmodium_Vir"/>
</dbReference>
<dbReference type="Pfam" id="PF05795">
    <property type="entry name" value="Plasmodium_Vir"/>
    <property type="match status" value="1"/>
</dbReference>
<gene>
    <name evidence="1" type="ORF">PCYB_002060</name>
</gene>
<accession>K6VJ84</accession>
<dbReference type="KEGG" id="pcy:PCYB_002060"/>
<name>K6VJ84_PLACD</name>
<sequence length="331" mass="39426">MEDTLGYFDEERGNCDGFKFYSRAKDELYSYPELQKISDKILKAVCYVYNIKSDVVFPYDTLCDFLYFWLGNTLINNLEEKQYFNEVIYDLFYWLYVYDNKDICDFPYTDYDDYKLDLAMTNRSCKKEYKNYLTTYVDNYKQLHKECKLLNEKHKYCTEFFNYYYDDEMHKNLISWSCNLTETLPEAKPLPGKLEVAEHQKKLDYRPKRVAPKIKMQQIPLITPKKHIRNRASLGRILDDITPRKTIPSDDKTTSITSKSINSVVSVAGILVPSYLAYRYTPAGTWIRKLLGRNTETNYNPYVNQELMENFSVPEDFYSERSRYNISYSPE</sequence>
<dbReference type="AlphaFoldDB" id="K6VJ84"/>
<dbReference type="OMA" id="HEISKYQ"/>
<dbReference type="Proteomes" id="UP000006319">
    <property type="component" value="Unassembled WGS sequence"/>
</dbReference>
<organism evidence="1 2">
    <name type="scientific">Plasmodium cynomolgi (strain B)</name>
    <dbReference type="NCBI Taxonomy" id="1120755"/>
    <lineage>
        <taxon>Eukaryota</taxon>
        <taxon>Sar</taxon>
        <taxon>Alveolata</taxon>
        <taxon>Apicomplexa</taxon>
        <taxon>Aconoidasida</taxon>
        <taxon>Haemosporida</taxon>
        <taxon>Plasmodiidae</taxon>
        <taxon>Plasmodium</taxon>
        <taxon>Plasmodium (Plasmodium)</taxon>
    </lineage>
</organism>
<dbReference type="VEuPathDB" id="PlasmoDB:PCYB_002060"/>
<proteinExistence type="predicted"/>
<dbReference type="OrthoDB" id="383226at2759"/>
<reference evidence="1 2" key="1">
    <citation type="journal article" date="2012" name="Nat. Genet.">
        <title>Plasmodium cynomolgi genome sequences provide insight into Plasmodium vivax and the monkey malaria clade.</title>
        <authorList>
            <person name="Tachibana S."/>
            <person name="Sullivan S.A."/>
            <person name="Kawai S."/>
            <person name="Nakamura S."/>
            <person name="Kim H.R."/>
            <person name="Goto N."/>
            <person name="Arisue N."/>
            <person name="Palacpac N.M.Q."/>
            <person name="Honma H."/>
            <person name="Yagi M."/>
            <person name="Tougan T."/>
            <person name="Katakai Y."/>
            <person name="Kaneko O."/>
            <person name="Mita T."/>
            <person name="Kita K."/>
            <person name="Yasutomi Y."/>
            <person name="Sutton P.L."/>
            <person name="Shakhbatyan R."/>
            <person name="Horii T."/>
            <person name="Yasunaga T."/>
            <person name="Barnwell J.W."/>
            <person name="Escalante A.A."/>
            <person name="Carlton J.M."/>
            <person name="Tanabe K."/>
        </authorList>
    </citation>
    <scope>NUCLEOTIDE SEQUENCE [LARGE SCALE GENOMIC DNA]</scope>
    <source>
        <strain evidence="1 2">B</strain>
    </source>
</reference>
<dbReference type="GeneID" id="14695999"/>
<dbReference type="PhylomeDB" id="K6VJ84"/>
<dbReference type="EMBL" id="DF157179">
    <property type="protein sequence ID" value="GAB69457.1"/>
    <property type="molecule type" value="Genomic_DNA"/>
</dbReference>
<evidence type="ECO:0000313" key="2">
    <source>
        <dbReference type="Proteomes" id="UP000006319"/>
    </source>
</evidence>
<evidence type="ECO:0000313" key="1">
    <source>
        <dbReference type="EMBL" id="GAB69457.1"/>
    </source>
</evidence>
<protein>
    <submittedName>
        <fullName evidence="1">CYIR protein</fullName>
    </submittedName>
</protein>
<keyword evidence="2" id="KW-1185">Reference proteome</keyword>
<dbReference type="RefSeq" id="XP_004227675.1">
    <property type="nucleotide sequence ID" value="XM_004227627.1"/>
</dbReference>